<proteinExistence type="predicted"/>
<evidence type="ECO:0000313" key="4">
    <source>
        <dbReference type="Proteomes" id="UP000030656"/>
    </source>
</evidence>
<evidence type="ECO:0000256" key="2">
    <source>
        <dbReference type="SAM" id="Phobius"/>
    </source>
</evidence>
<keyword evidence="2" id="KW-0812">Transmembrane</keyword>
<reference evidence="3 4" key="1">
    <citation type="submission" date="2013-02" db="EMBL/GenBank/DDBJ databases">
        <title>The Genome Annotation of Plasmodium falciparum FCH/4.</title>
        <authorList>
            <consortium name="The Broad Institute Genome Sequencing Platform"/>
            <consortium name="The Broad Institute Genome Sequencing Center for Infectious Disease"/>
            <person name="Neafsey D."/>
            <person name="Hoffman S."/>
            <person name="Volkman S."/>
            <person name="Rosenthal P."/>
            <person name="Walker B."/>
            <person name="Young S.K."/>
            <person name="Zeng Q."/>
            <person name="Gargeya S."/>
            <person name="Fitzgerald M."/>
            <person name="Haas B."/>
            <person name="Abouelleil A."/>
            <person name="Allen A.W."/>
            <person name="Alvarado L."/>
            <person name="Arachchi H.M."/>
            <person name="Berlin A.M."/>
            <person name="Chapman S.B."/>
            <person name="Gainer-Dewar J."/>
            <person name="Goldberg J."/>
            <person name="Griggs A."/>
            <person name="Gujja S."/>
            <person name="Hansen M."/>
            <person name="Howarth C."/>
            <person name="Imamovic A."/>
            <person name="Ireland A."/>
            <person name="Larimer J."/>
            <person name="McCowan C."/>
            <person name="Murphy C."/>
            <person name="Pearson M."/>
            <person name="Poon T.W."/>
            <person name="Priest M."/>
            <person name="Roberts A."/>
            <person name="Saif S."/>
            <person name="Shea T."/>
            <person name="Sisk P."/>
            <person name="Sykes S."/>
            <person name="Wortman J."/>
            <person name="Nusbaum C."/>
            <person name="Birren B."/>
        </authorList>
    </citation>
    <scope>NUCLEOTIDE SEQUENCE [LARGE SCALE GENOMIC DNA]</scope>
    <source>
        <strain evidence="3 4">FCH/4</strain>
    </source>
</reference>
<reference evidence="3 4" key="2">
    <citation type="submission" date="2013-02" db="EMBL/GenBank/DDBJ databases">
        <title>The Genome Sequence of Plasmodium falciparum FCH/4.</title>
        <authorList>
            <consortium name="The Broad Institute Genome Sequencing Platform"/>
            <consortium name="The Broad Institute Genome Sequencing Center for Infectious Disease"/>
            <person name="Neafsey D."/>
            <person name="Cheeseman I."/>
            <person name="Volkman S."/>
            <person name="Adams J."/>
            <person name="Walker B."/>
            <person name="Young S.K."/>
            <person name="Zeng Q."/>
            <person name="Gargeya S."/>
            <person name="Fitzgerald M."/>
            <person name="Haas B."/>
            <person name="Abouelleil A."/>
            <person name="Alvarado L."/>
            <person name="Arachchi H.M."/>
            <person name="Berlin A.M."/>
            <person name="Chapman S.B."/>
            <person name="Dewar J."/>
            <person name="Goldberg J."/>
            <person name="Griggs A."/>
            <person name="Gujja S."/>
            <person name="Hansen M."/>
            <person name="Howarth C."/>
            <person name="Imamovic A."/>
            <person name="Larimer J."/>
            <person name="McCowan C."/>
            <person name="Murphy C."/>
            <person name="Neiman D."/>
            <person name="Pearson M."/>
            <person name="Priest M."/>
            <person name="Roberts A."/>
            <person name="Saif S."/>
            <person name="Shea T."/>
            <person name="Sisk P."/>
            <person name="Sykes S."/>
            <person name="Wortman J."/>
            <person name="Nusbaum C."/>
            <person name="Birren B."/>
        </authorList>
    </citation>
    <scope>NUCLEOTIDE SEQUENCE [LARGE SCALE GENOMIC DNA]</scope>
    <source>
        <strain evidence="3 4">FCH/4</strain>
    </source>
</reference>
<organism evidence="3 4">
    <name type="scientific">Plasmodium falciparum FCH/4</name>
    <dbReference type="NCBI Taxonomy" id="1036724"/>
    <lineage>
        <taxon>Eukaryota</taxon>
        <taxon>Sar</taxon>
        <taxon>Alveolata</taxon>
        <taxon>Apicomplexa</taxon>
        <taxon>Aconoidasida</taxon>
        <taxon>Haemosporida</taxon>
        <taxon>Plasmodiidae</taxon>
        <taxon>Plasmodium</taxon>
        <taxon>Plasmodium (Laverania)</taxon>
    </lineage>
</organism>
<keyword evidence="2" id="KW-1133">Transmembrane helix</keyword>
<evidence type="ECO:0000313" key="3">
    <source>
        <dbReference type="EMBL" id="ETW31539.1"/>
    </source>
</evidence>
<keyword evidence="2" id="KW-0472">Membrane</keyword>
<name>A0A024VS25_PLAFA</name>
<evidence type="ECO:0000256" key="1">
    <source>
        <dbReference type="SAM" id="MobiDB-lite"/>
    </source>
</evidence>
<dbReference type="PANTHER" id="PTHR14754">
    <property type="entry name" value="TRANSCRIPTION ELONGATION FACTOR A"/>
    <property type="match status" value="1"/>
</dbReference>
<accession>A0A024VS25</accession>
<gene>
    <name evidence="3" type="ORF">PFFCH_01028</name>
</gene>
<feature type="compositionally biased region" description="Low complexity" evidence="1">
    <location>
        <begin position="418"/>
        <end position="436"/>
    </location>
</feature>
<feature type="region of interest" description="Disordered" evidence="1">
    <location>
        <begin position="418"/>
        <end position="438"/>
    </location>
</feature>
<dbReference type="PANTHER" id="PTHR14754:SF35">
    <property type="entry name" value="TYPE VII SECRETION SYSTEM ACCESSORY FACTOR ESAA"/>
    <property type="match status" value="1"/>
</dbReference>
<dbReference type="Proteomes" id="UP000030656">
    <property type="component" value="Unassembled WGS sequence"/>
</dbReference>
<feature type="transmembrane region" description="Helical" evidence="2">
    <location>
        <begin position="633"/>
        <end position="650"/>
    </location>
</feature>
<dbReference type="EMBL" id="KI927842">
    <property type="protein sequence ID" value="ETW31539.1"/>
    <property type="molecule type" value="Genomic_DNA"/>
</dbReference>
<protein>
    <submittedName>
        <fullName evidence="3">Uncharacterized protein</fullName>
    </submittedName>
</protein>
<dbReference type="AlphaFoldDB" id="A0A024VS25"/>
<feature type="transmembrane region" description="Helical" evidence="2">
    <location>
        <begin position="691"/>
        <end position="715"/>
    </location>
</feature>
<sequence>MNNKKLVFSYDKTLYIFFFLKLYVELNKIFFVCRENKIYDNKKKQRETKKKCAEWVGDNVDWSDFSLYECEHFVLNNEVTEHMDNLGCTKKNESEKKKRKFNFNQHIDETIHNSCDENSVQDEYKNLNKRCKVHNSDDLSDICINNNKMMIQSAYDGIICNEVCDIYCDKDRILLEYKYNYKKINVETMRNTKFLDIIKELIYYKMILEMYKMREKRADYNKELIYDEHILKNTLRYSSNNNGDNININININNLCNFNYYHNGDILEHELNYLNKMNDVIYFFIPFNVTDFLLKKITKADKNNLCNYFIISYLYYILEIFKCICRFIMSVDIFILIPEGINKKILLKSIKFDITNKFYDIIYKYYIFEISYVNMYISRDNMNDMCINSKRGEYEYNNLKGINNKMVRNNVNNKNVIQKNDQSNNYNNNNNNNNNFDDNDDDDYILNINMNNDIINYSIEKNKEEKEIVNSLHFFLNDIRVDKNNIFILHFIVITNFINLFKECELKKKILHELYNKKKIIQINNFKIFHNINENVYKIFLNNFIDKYYVTVENYNILDNLFSVFIYYKRNIIIDNERNDKGKNMKLFLENEKYYKCMEILIYRFLSKTDFFDSTSLDEIILFFYLLRNINNLRHFVFVLSLFCRFFNLYKTKLKYVDMFNNVSWGKKLKHMKKESNQICSKMLYHQDGSFFFKMIICFFCTYNYDGFLSGVPILKVIKDEKEDTHYKKRKFDITKKKNNNNNNIKNDSQDNHINIPHNDDSSDTWSYQIDDVLYIYSYYLNYIKYVLLYNPYIYMNIKNKLKKKKNLEELFYMFTKKKEVFFVKPSKEHIDHLNGTNNMNYKNNLIDDEEEENNKDNTNNNVHISTYEEGNQMIDAYFNNFILFQKSIKLFLKQIRKKYIQIS</sequence>
<feature type="transmembrane region" description="Helical" evidence="2">
    <location>
        <begin position="774"/>
        <end position="796"/>
    </location>
</feature>